<evidence type="ECO:0000313" key="2">
    <source>
        <dbReference type="EMBL" id="TCN22962.1"/>
    </source>
</evidence>
<reference evidence="2 3" key="1">
    <citation type="journal article" date="2015" name="Stand. Genomic Sci.">
        <title>Genomic Encyclopedia of Bacterial and Archaeal Type Strains, Phase III: the genomes of soil and plant-associated and newly described type strains.</title>
        <authorList>
            <person name="Whitman W.B."/>
            <person name="Woyke T."/>
            <person name="Klenk H.P."/>
            <person name="Zhou Y."/>
            <person name="Lilburn T.G."/>
            <person name="Beck B.J."/>
            <person name="De Vos P."/>
            <person name="Vandamme P."/>
            <person name="Eisen J.A."/>
            <person name="Garrity G."/>
            <person name="Hugenholtz P."/>
            <person name="Kyrpides N.C."/>
        </authorList>
    </citation>
    <scope>NUCLEOTIDE SEQUENCE [LARGE SCALE GENOMIC DNA]</scope>
    <source>
        <strain evidence="2 3">CV53</strain>
    </source>
</reference>
<dbReference type="AlphaFoldDB" id="A0A4R2BAB5"/>
<sequence length="179" mass="20362">MGKVGRAIMLAMCMLLLAACRYETLDQAIEEGIPFNIQQIVHMEKLKEGTLVLYTTKQKDGAERVDALGAAFIEGNSKDGWENVGHNHWIYEKNDFMMQYKDVFHVYSPDGKLEVKVPFLFGKINSPKITKVEVAKSDKKFSVAKVIKKGKERYYYAIGDYQFARGLAKDGKELNRQGK</sequence>
<dbReference type="EMBL" id="SLVV01000009">
    <property type="protein sequence ID" value="TCN22962.1"/>
    <property type="molecule type" value="Genomic_DNA"/>
</dbReference>
<dbReference type="Proteomes" id="UP000295689">
    <property type="component" value="Unassembled WGS sequence"/>
</dbReference>
<name>A0A4R2BAB5_9BACI</name>
<proteinExistence type="predicted"/>
<feature type="chain" id="PRO_5038459338" description="Lipoprotein" evidence="1">
    <location>
        <begin position="19"/>
        <end position="179"/>
    </location>
</feature>
<evidence type="ECO:0000256" key="1">
    <source>
        <dbReference type="SAM" id="SignalP"/>
    </source>
</evidence>
<gene>
    <name evidence="2" type="ORF">EV146_109119</name>
</gene>
<dbReference type="PROSITE" id="PS51257">
    <property type="entry name" value="PROKAR_LIPOPROTEIN"/>
    <property type="match status" value="1"/>
</dbReference>
<accession>A0A4R2BAB5</accession>
<protein>
    <recommendedName>
        <fullName evidence="4">Lipoprotein</fullName>
    </recommendedName>
</protein>
<keyword evidence="3" id="KW-1185">Reference proteome</keyword>
<dbReference type="RefSeq" id="WP_132008769.1">
    <property type="nucleotide sequence ID" value="NZ_JABUHM010000008.1"/>
</dbReference>
<evidence type="ECO:0000313" key="3">
    <source>
        <dbReference type="Proteomes" id="UP000295689"/>
    </source>
</evidence>
<organism evidence="2 3">
    <name type="scientific">Mesobacillus foraminis</name>
    <dbReference type="NCBI Taxonomy" id="279826"/>
    <lineage>
        <taxon>Bacteria</taxon>
        <taxon>Bacillati</taxon>
        <taxon>Bacillota</taxon>
        <taxon>Bacilli</taxon>
        <taxon>Bacillales</taxon>
        <taxon>Bacillaceae</taxon>
        <taxon>Mesobacillus</taxon>
    </lineage>
</organism>
<keyword evidence="1" id="KW-0732">Signal</keyword>
<comment type="caution">
    <text evidence="2">The sequence shown here is derived from an EMBL/GenBank/DDBJ whole genome shotgun (WGS) entry which is preliminary data.</text>
</comment>
<feature type="signal peptide" evidence="1">
    <location>
        <begin position="1"/>
        <end position="18"/>
    </location>
</feature>
<evidence type="ECO:0008006" key="4">
    <source>
        <dbReference type="Google" id="ProtNLM"/>
    </source>
</evidence>